<accession>A0A0F9UBZ7</accession>
<reference evidence="2" key="1">
    <citation type="journal article" date="2015" name="Nature">
        <title>Complex archaea that bridge the gap between prokaryotes and eukaryotes.</title>
        <authorList>
            <person name="Spang A."/>
            <person name="Saw J.H."/>
            <person name="Jorgensen S.L."/>
            <person name="Zaremba-Niedzwiedzka K."/>
            <person name="Martijn J."/>
            <person name="Lind A.E."/>
            <person name="van Eijk R."/>
            <person name="Schleper C."/>
            <person name="Guy L."/>
            <person name="Ettema T.J."/>
        </authorList>
    </citation>
    <scope>NUCLEOTIDE SEQUENCE</scope>
</reference>
<feature type="region of interest" description="Disordered" evidence="1">
    <location>
        <begin position="1"/>
        <end position="33"/>
    </location>
</feature>
<evidence type="ECO:0000313" key="2">
    <source>
        <dbReference type="EMBL" id="KKN89189.1"/>
    </source>
</evidence>
<name>A0A0F9UBZ7_9ZZZZ</name>
<gene>
    <name evidence="2" type="ORF">LCGC14_0241870</name>
</gene>
<proteinExistence type="predicted"/>
<dbReference type="EMBL" id="LAZR01000122">
    <property type="protein sequence ID" value="KKN89189.1"/>
    <property type="molecule type" value="Genomic_DNA"/>
</dbReference>
<organism evidence="2">
    <name type="scientific">marine sediment metagenome</name>
    <dbReference type="NCBI Taxonomy" id="412755"/>
    <lineage>
        <taxon>unclassified sequences</taxon>
        <taxon>metagenomes</taxon>
        <taxon>ecological metagenomes</taxon>
    </lineage>
</organism>
<protein>
    <submittedName>
        <fullName evidence="2">Uncharacterized protein</fullName>
    </submittedName>
</protein>
<dbReference type="AlphaFoldDB" id="A0A0F9UBZ7"/>
<feature type="non-terminal residue" evidence="2">
    <location>
        <position position="1"/>
    </location>
</feature>
<feature type="compositionally biased region" description="Pro residues" evidence="1">
    <location>
        <begin position="1"/>
        <end position="11"/>
    </location>
</feature>
<evidence type="ECO:0000256" key="1">
    <source>
        <dbReference type="SAM" id="MobiDB-lite"/>
    </source>
</evidence>
<sequence length="202" mass="21968">LSRPFRWPPPSHLLTSDFPPPARTLPGSPHAARVASADPAPICGSDGRDTARLVPPALYQPAVIGTHSTGHSPHLGADAWRGAGRRAMRRIRQGLRRSQARRAPGHRWAERACPARSDAQFDAAHRASGATPSGKPVQRHRIGPYHRRLVLPAAIPSSHRDDGLIRDPGGVRPEVCFLLPSNLAAVYPGGPFFARLAFWTWK</sequence>
<comment type="caution">
    <text evidence="2">The sequence shown here is derived from an EMBL/GenBank/DDBJ whole genome shotgun (WGS) entry which is preliminary data.</text>
</comment>